<dbReference type="InterPro" id="IPR036922">
    <property type="entry name" value="Rieske_2Fe-2S_sf"/>
</dbReference>
<sequence length="428" mass="47982">MLRKEQNDLLTQTGPGTPMGDVFRRYWIPALLAEEVAEPGGAPVRIKLLGERLLAFRNSEGKLGLIDEFCAHRGVSLWFGRNEDCGLRCPYHGWKYDVTGQCTEVPSEPESSGFRQKIKLTAYPLVERGHILWTYMGPPDLQPPLPEWEFITVRPEQTFSSKRIQESNWLQAMEGGIDSAHVSFLHRGALNSDPLFKGARGNQYNLNDSAPVFEVVEHGSGLYIGARRNAEDGHYYWRITPWVMPCFTMVPPRGDHPIHGHFWIPIDDENCWAWSFDYHPVRDLTEREVQAMRDGHGIHVTYVPGTYRPAANKDNDYLMDRAAQKAGTTYSGVSGIAMQDASLQESMGPIVDRTRENLTSTDNGIIMARFRLMKAARALRDKGIAPPGTRPEEQQVRSAAVVLPPDQAFKDAAREALQAQPGVAQASV</sequence>
<dbReference type="Pfam" id="PF00355">
    <property type="entry name" value="Rieske"/>
    <property type="match status" value="1"/>
</dbReference>
<evidence type="ECO:0000259" key="6">
    <source>
        <dbReference type="PROSITE" id="PS51296"/>
    </source>
</evidence>
<dbReference type="Gene3D" id="2.102.10.10">
    <property type="entry name" value="Rieske [2Fe-2S] iron-sulphur domain"/>
    <property type="match status" value="1"/>
</dbReference>
<dbReference type="RefSeq" id="WP_140886762.1">
    <property type="nucleotide sequence ID" value="NZ_RCZP01000048.1"/>
</dbReference>
<proteinExistence type="predicted"/>
<dbReference type="InterPro" id="IPR045623">
    <property type="entry name" value="LigXa_C"/>
</dbReference>
<keyword evidence="5" id="KW-0411">Iron-sulfur</keyword>
<evidence type="ECO:0000256" key="3">
    <source>
        <dbReference type="ARBA" id="ARBA00023002"/>
    </source>
</evidence>
<evidence type="ECO:0000256" key="2">
    <source>
        <dbReference type="ARBA" id="ARBA00022723"/>
    </source>
</evidence>
<keyword evidence="8" id="KW-1185">Reference proteome</keyword>
<reference evidence="7 8" key="1">
    <citation type="journal article" date="2019" name="Environ. Microbiol.">
        <title>Species interactions and distinct microbial communities in high Arctic permafrost affected cryosols are associated with the CH4 and CO2 gas fluxes.</title>
        <authorList>
            <person name="Altshuler I."/>
            <person name="Hamel J."/>
            <person name="Turney S."/>
            <person name="Magnuson E."/>
            <person name="Levesque R."/>
            <person name="Greer C."/>
            <person name="Whyte L.G."/>
        </authorList>
    </citation>
    <scope>NUCLEOTIDE SEQUENCE [LARGE SCALE GENOMIC DNA]</scope>
    <source>
        <strain evidence="7 8">S9.3B</strain>
    </source>
</reference>
<evidence type="ECO:0000256" key="1">
    <source>
        <dbReference type="ARBA" id="ARBA00022714"/>
    </source>
</evidence>
<dbReference type="CDD" id="cd03479">
    <property type="entry name" value="Rieske_RO_Alpha_PhDO_like"/>
    <property type="match status" value="1"/>
</dbReference>
<evidence type="ECO:0000256" key="4">
    <source>
        <dbReference type="ARBA" id="ARBA00023004"/>
    </source>
</evidence>
<dbReference type="EMBL" id="RCZP01000048">
    <property type="protein sequence ID" value="TPG44916.1"/>
    <property type="molecule type" value="Genomic_DNA"/>
</dbReference>
<keyword evidence="1" id="KW-0001">2Fe-2S</keyword>
<accession>A0A502F730</accession>
<evidence type="ECO:0000256" key="5">
    <source>
        <dbReference type="ARBA" id="ARBA00023014"/>
    </source>
</evidence>
<keyword evidence="2" id="KW-0479">Metal-binding</keyword>
<dbReference type="PROSITE" id="PS51296">
    <property type="entry name" value="RIESKE"/>
    <property type="match status" value="1"/>
</dbReference>
<comment type="caution">
    <text evidence="7">The sequence shown here is derived from an EMBL/GenBank/DDBJ whole genome shotgun (WGS) entry which is preliminary data.</text>
</comment>
<dbReference type="SUPFAM" id="SSF50022">
    <property type="entry name" value="ISP domain"/>
    <property type="match status" value="1"/>
</dbReference>
<evidence type="ECO:0000313" key="8">
    <source>
        <dbReference type="Proteomes" id="UP000317078"/>
    </source>
</evidence>
<dbReference type="InterPro" id="IPR017941">
    <property type="entry name" value="Rieske_2Fe-2S"/>
</dbReference>
<keyword evidence="4" id="KW-0408">Iron</keyword>
<keyword evidence="3" id="KW-0560">Oxidoreductase</keyword>
<dbReference type="AlphaFoldDB" id="A0A502F730"/>
<dbReference type="Proteomes" id="UP000317078">
    <property type="component" value="Unassembled WGS sequence"/>
</dbReference>
<dbReference type="PANTHER" id="PTHR21266:SF59">
    <property type="entry name" value="BLR4922 PROTEIN"/>
    <property type="match status" value="1"/>
</dbReference>
<name>A0A502F730_9PROT</name>
<dbReference type="Gene3D" id="3.90.380.10">
    <property type="entry name" value="Naphthalene 1,2-dioxygenase Alpha Subunit, Chain A, domain 1"/>
    <property type="match status" value="1"/>
</dbReference>
<organism evidence="7 8">
    <name type="scientific">Muricoccus nepalensis</name>
    <dbReference type="NCBI Taxonomy" id="1854500"/>
    <lineage>
        <taxon>Bacteria</taxon>
        <taxon>Pseudomonadati</taxon>
        <taxon>Pseudomonadota</taxon>
        <taxon>Alphaproteobacteria</taxon>
        <taxon>Acetobacterales</taxon>
        <taxon>Roseomonadaceae</taxon>
        <taxon>Muricoccus</taxon>
    </lineage>
</organism>
<feature type="domain" description="Rieske" evidence="6">
    <location>
        <begin position="27"/>
        <end position="134"/>
    </location>
</feature>
<dbReference type="PANTHER" id="PTHR21266">
    <property type="entry name" value="IRON-SULFUR DOMAIN CONTAINING PROTEIN"/>
    <property type="match status" value="1"/>
</dbReference>
<dbReference type="InterPro" id="IPR050584">
    <property type="entry name" value="Cholesterol_7-desaturase"/>
</dbReference>
<dbReference type="CDD" id="cd08878">
    <property type="entry name" value="RHO_alpha_C_DMO-like"/>
    <property type="match status" value="1"/>
</dbReference>
<dbReference type="OrthoDB" id="9800776at2"/>
<dbReference type="GO" id="GO:0051537">
    <property type="term" value="F:2 iron, 2 sulfur cluster binding"/>
    <property type="evidence" value="ECO:0007669"/>
    <property type="project" value="UniProtKB-KW"/>
</dbReference>
<dbReference type="GO" id="GO:0051213">
    <property type="term" value="F:dioxygenase activity"/>
    <property type="evidence" value="ECO:0007669"/>
    <property type="project" value="UniProtKB-KW"/>
</dbReference>
<gene>
    <name evidence="7" type="ORF">EAH89_26625</name>
</gene>
<protein>
    <submittedName>
        <fullName evidence="7">Aromatic ring-hydroxylating dioxygenase subunit alpha</fullName>
    </submittedName>
</protein>
<evidence type="ECO:0000313" key="7">
    <source>
        <dbReference type="EMBL" id="TPG44916.1"/>
    </source>
</evidence>
<dbReference type="SUPFAM" id="SSF55961">
    <property type="entry name" value="Bet v1-like"/>
    <property type="match status" value="1"/>
</dbReference>
<dbReference type="GO" id="GO:0046872">
    <property type="term" value="F:metal ion binding"/>
    <property type="evidence" value="ECO:0007669"/>
    <property type="project" value="UniProtKB-KW"/>
</dbReference>
<dbReference type="Pfam" id="PF19301">
    <property type="entry name" value="LigXa_C"/>
    <property type="match status" value="1"/>
</dbReference>
<keyword evidence="7" id="KW-0223">Dioxygenase</keyword>